<dbReference type="OrthoDB" id="9805576at2"/>
<feature type="domain" description="Carbohydrate kinase FGGY N-terminal" evidence="5">
    <location>
        <begin position="28"/>
        <end position="264"/>
    </location>
</feature>
<dbReference type="SUPFAM" id="SSF53067">
    <property type="entry name" value="Actin-like ATPase domain"/>
    <property type="match status" value="2"/>
</dbReference>
<dbReference type="InterPro" id="IPR018483">
    <property type="entry name" value="Carb_kinase_FGGY_CS"/>
</dbReference>
<dbReference type="InterPro" id="IPR000577">
    <property type="entry name" value="Carb_kinase_FGGY"/>
</dbReference>
<dbReference type="RefSeq" id="WP_092282716.1">
    <property type="nucleotide sequence ID" value="NZ_FOXR01000035.1"/>
</dbReference>
<evidence type="ECO:0000259" key="6">
    <source>
        <dbReference type="Pfam" id="PF02782"/>
    </source>
</evidence>
<protein>
    <submittedName>
        <fullName evidence="7">Gluconokinase</fullName>
    </submittedName>
</protein>
<dbReference type="GO" id="GO:0005975">
    <property type="term" value="P:carbohydrate metabolic process"/>
    <property type="evidence" value="ECO:0007669"/>
    <property type="project" value="InterPro"/>
</dbReference>
<dbReference type="AlphaFoldDB" id="A0A1I5Y376"/>
<evidence type="ECO:0000256" key="3">
    <source>
        <dbReference type="ARBA" id="ARBA00022777"/>
    </source>
</evidence>
<dbReference type="Proteomes" id="UP000198577">
    <property type="component" value="Unassembled WGS sequence"/>
</dbReference>
<evidence type="ECO:0000259" key="5">
    <source>
        <dbReference type="Pfam" id="PF00370"/>
    </source>
</evidence>
<dbReference type="GO" id="GO:0016773">
    <property type="term" value="F:phosphotransferase activity, alcohol group as acceptor"/>
    <property type="evidence" value="ECO:0007669"/>
    <property type="project" value="InterPro"/>
</dbReference>
<reference evidence="7 8" key="1">
    <citation type="submission" date="2016-10" db="EMBL/GenBank/DDBJ databases">
        <authorList>
            <person name="de Groot N.N."/>
        </authorList>
    </citation>
    <scope>NUCLEOTIDE SEQUENCE [LARGE SCALE GENOMIC DNA]</scope>
    <source>
        <strain evidence="7 8">DSM 20678</strain>
    </source>
</reference>
<dbReference type="InterPro" id="IPR018485">
    <property type="entry name" value="FGGY_C"/>
</dbReference>
<dbReference type="PANTHER" id="PTHR43095">
    <property type="entry name" value="SUGAR KINASE"/>
    <property type="match status" value="1"/>
</dbReference>
<dbReference type="STRING" id="937334.SAMN05444406_13510"/>
<dbReference type="Pfam" id="PF02782">
    <property type="entry name" value="FGGY_C"/>
    <property type="match status" value="1"/>
</dbReference>
<dbReference type="PANTHER" id="PTHR43095:SF2">
    <property type="entry name" value="GLUCONOKINASE"/>
    <property type="match status" value="1"/>
</dbReference>
<evidence type="ECO:0000256" key="4">
    <source>
        <dbReference type="RuleBase" id="RU003733"/>
    </source>
</evidence>
<dbReference type="PIRSF" id="PIRSF000538">
    <property type="entry name" value="GlpK"/>
    <property type="match status" value="1"/>
</dbReference>
<dbReference type="InterPro" id="IPR050406">
    <property type="entry name" value="FGGY_Carb_Kinase"/>
</dbReference>
<comment type="similarity">
    <text evidence="1 4">Belongs to the FGGY kinase family.</text>
</comment>
<dbReference type="PROSITE" id="PS00445">
    <property type="entry name" value="FGGY_KINASES_2"/>
    <property type="match status" value="1"/>
</dbReference>
<dbReference type="CDD" id="cd07770">
    <property type="entry name" value="ASKHA_NBD_FGGY_GntK"/>
    <property type="match status" value="1"/>
</dbReference>
<dbReference type="Pfam" id="PF00370">
    <property type="entry name" value="FGGY_N"/>
    <property type="match status" value="1"/>
</dbReference>
<organism evidence="7 8">
    <name type="scientific">Caldicoprobacter faecalis</name>
    <dbReference type="NCBI Taxonomy" id="937334"/>
    <lineage>
        <taxon>Bacteria</taxon>
        <taxon>Bacillati</taxon>
        <taxon>Bacillota</taxon>
        <taxon>Clostridia</taxon>
        <taxon>Caldicoprobacterales</taxon>
        <taxon>Caldicoprobacteraceae</taxon>
        <taxon>Caldicoprobacter</taxon>
    </lineage>
</organism>
<evidence type="ECO:0000256" key="2">
    <source>
        <dbReference type="ARBA" id="ARBA00022679"/>
    </source>
</evidence>
<feature type="domain" description="Carbohydrate kinase FGGY C-terminal" evidence="6">
    <location>
        <begin position="274"/>
        <end position="458"/>
    </location>
</feature>
<dbReference type="GO" id="GO:0016301">
    <property type="term" value="F:kinase activity"/>
    <property type="evidence" value="ECO:0007669"/>
    <property type="project" value="UniProtKB-KW"/>
</dbReference>
<sequence length="505" mass="55727">MRGWTGKALSIPTGYRKSKGKGLMGVNILALEVSTSSAKAMIYSFEKGIRGVLSVPYKDTVNDVVSQDPEGIYQAVIECARALIERENCEIDAIGLGSTWHSVLFLDRERKPIGRIKTWASTEAAPTAGRYRKDEQLKRWFYQRTGCMVHSIYPVWKYLHAKQQGQLDPEGYLSSQPEYVFERLTGQTGVSRSIASGTGFMNIHTLEWDQEILDFAGLKVSQLAPLYELDHTAPLSQEAASKLGLKAGIPVTLPGPDGALNQVGAGAMGQGIMTMSVGTSGALRVASPVPVLPDDPSTWCYYVAEGKRLAGAATSGAGNCVEWFGKKLNLGNVSYRALDELASKVDIQDAPVFLPFLYGERCPGWEDSRTGGFVGLKPHHEIGHLHYAILEGILFNLYQCYVVLEQLMGAPREIKISGGIENSRWWLQMAADIFQREIYTSSVEHASTMGAIAVALKAIGVIKSLEEFNPSQGERIVPNESMAKVYTKRFERYMEWYYKTANRGE</sequence>
<dbReference type="EMBL" id="FOXR01000035">
    <property type="protein sequence ID" value="SFQ38570.1"/>
    <property type="molecule type" value="Genomic_DNA"/>
</dbReference>
<dbReference type="Gene3D" id="3.30.420.40">
    <property type="match status" value="2"/>
</dbReference>
<name>A0A1I5Y376_9FIRM</name>
<keyword evidence="2 4" id="KW-0808">Transferase</keyword>
<evidence type="ECO:0000256" key="1">
    <source>
        <dbReference type="ARBA" id="ARBA00009156"/>
    </source>
</evidence>
<dbReference type="InterPro" id="IPR018484">
    <property type="entry name" value="FGGY_N"/>
</dbReference>
<accession>A0A1I5Y376</accession>
<evidence type="ECO:0000313" key="7">
    <source>
        <dbReference type="EMBL" id="SFQ38570.1"/>
    </source>
</evidence>
<dbReference type="InterPro" id="IPR043129">
    <property type="entry name" value="ATPase_NBD"/>
</dbReference>
<proteinExistence type="inferred from homology"/>
<keyword evidence="3 4" id="KW-0418">Kinase</keyword>
<evidence type="ECO:0000313" key="8">
    <source>
        <dbReference type="Proteomes" id="UP000198577"/>
    </source>
</evidence>
<keyword evidence="8" id="KW-1185">Reference proteome</keyword>
<gene>
    <name evidence="7" type="ORF">SAMN05444406_13510</name>
</gene>